<feature type="domain" description="Pterin-binding" evidence="13">
    <location>
        <begin position="17"/>
        <end position="271"/>
    </location>
</feature>
<evidence type="ECO:0000256" key="11">
    <source>
        <dbReference type="ARBA" id="ARBA00030193"/>
    </source>
</evidence>
<evidence type="ECO:0000256" key="5">
    <source>
        <dbReference type="ARBA" id="ARBA00012458"/>
    </source>
</evidence>
<reference evidence="14" key="1">
    <citation type="journal article" date="2020" name="mSystems">
        <title>Genome- and Community-Level Interaction Insights into Carbon Utilization and Element Cycling Functions of Hydrothermarchaeota in Hydrothermal Sediment.</title>
        <authorList>
            <person name="Zhou Z."/>
            <person name="Liu Y."/>
            <person name="Xu W."/>
            <person name="Pan J."/>
            <person name="Luo Z.H."/>
            <person name="Li M."/>
        </authorList>
    </citation>
    <scope>NUCLEOTIDE SEQUENCE [LARGE SCALE GENOMIC DNA]</scope>
    <source>
        <strain evidence="14">SpSt-695</strain>
    </source>
</reference>
<name>A0A7V3ZT93_UNCW3</name>
<sequence>MKRIKVKDGFISLENKPLIMGILNVTPDSFYDGGKYFDRERAIERAFEIINEGADIIDIGGESTRPGAEPVSLEEEKRRVLPVIKEIRRKSDIIISIDTYKSEVAEEALLEGANIVNDISGTKFDKNMPYVIKKYKAGCIVMHIRGTPKDMQKNPYYKDTIGEIKEEIEERISFLKNFGVEDEQIIIDPGIGFGKRVYDNLLILKNIDEFKKLNYPLLIGHSRKSFIGKIIGEEDPSKRKDATIAVTSFLILKKVDIIRVHDIKGTKEAKKILNSIEFPENYL</sequence>
<dbReference type="GO" id="GO:0005829">
    <property type="term" value="C:cytosol"/>
    <property type="evidence" value="ECO:0007669"/>
    <property type="project" value="TreeGrafter"/>
</dbReference>
<comment type="function">
    <text evidence="12">Catalyzes the condensation of para-aminobenzoate (pABA) with 6-hydroxymethyl-7,8-dihydropterin diphosphate (DHPt-PP) to form 7,8-dihydropteroate (H2Pte), the immediate precursor of folate derivatives.</text>
</comment>
<keyword evidence="9 12" id="KW-0460">Magnesium</keyword>
<dbReference type="NCBIfam" id="TIGR01496">
    <property type="entry name" value="DHPS"/>
    <property type="match status" value="1"/>
</dbReference>
<evidence type="ECO:0000256" key="1">
    <source>
        <dbReference type="ARBA" id="ARBA00000012"/>
    </source>
</evidence>
<comment type="catalytic activity">
    <reaction evidence="1">
        <text>(7,8-dihydropterin-6-yl)methyl diphosphate + 4-aminobenzoate = 7,8-dihydropteroate + diphosphate</text>
        <dbReference type="Rhea" id="RHEA:19949"/>
        <dbReference type="ChEBI" id="CHEBI:17836"/>
        <dbReference type="ChEBI" id="CHEBI:17839"/>
        <dbReference type="ChEBI" id="CHEBI:33019"/>
        <dbReference type="ChEBI" id="CHEBI:72950"/>
        <dbReference type="EC" id="2.5.1.15"/>
    </reaction>
</comment>
<dbReference type="PROSITE" id="PS00793">
    <property type="entry name" value="DHPS_2"/>
    <property type="match status" value="1"/>
</dbReference>
<evidence type="ECO:0000256" key="9">
    <source>
        <dbReference type="ARBA" id="ARBA00022842"/>
    </source>
</evidence>
<evidence type="ECO:0000256" key="6">
    <source>
        <dbReference type="ARBA" id="ARBA00016919"/>
    </source>
</evidence>
<evidence type="ECO:0000259" key="13">
    <source>
        <dbReference type="PROSITE" id="PS50972"/>
    </source>
</evidence>
<gene>
    <name evidence="14" type="primary">folP</name>
    <name evidence="14" type="ORF">ENU72_02630</name>
</gene>
<dbReference type="CDD" id="cd00739">
    <property type="entry name" value="DHPS"/>
    <property type="match status" value="1"/>
</dbReference>
<dbReference type="AlphaFoldDB" id="A0A7V3ZT93"/>
<keyword evidence="10 12" id="KW-0289">Folate biosynthesis</keyword>
<dbReference type="InterPro" id="IPR000489">
    <property type="entry name" value="Pterin-binding_dom"/>
</dbReference>
<dbReference type="UniPathway" id="UPA00077">
    <property type="reaction ID" value="UER00156"/>
</dbReference>
<comment type="caution">
    <text evidence="14">The sequence shown here is derived from an EMBL/GenBank/DDBJ whole genome shotgun (WGS) entry which is preliminary data.</text>
</comment>
<dbReference type="SUPFAM" id="SSF51717">
    <property type="entry name" value="Dihydropteroate synthetase-like"/>
    <property type="match status" value="1"/>
</dbReference>
<comment type="cofactor">
    <cofactor evidence="2 12">
        <name>Mg(2+)</name>
        <dbReference type="ChEBI" id="CHEBI:18420"/>
    </cofactor>
</comment>
<evidence type="ECO:0000256" key="12">
    <source>
        <dbReference type="RuleBase" id="RU361205"/>
    </source>
</evidence>
<dbReference type="InterPro" id="IPR011005">
    <property type="entry name" value="Dihydropteroate_synth-like_sf"/>
</dbReference>
<comment type="pathway">
    <text evidence="3 12">Cofactor biosynthesis; tetrahydrofolate biosynthesis; 7,8-dihydrofolate from 2-amino-4-hydroxy-6-hydroxymethyl-7,8-dihydropteridine diphosphate and 4-aminobenzoate: step 1/2.</text>
</comment>
<organism evidence="14">
    <name type="scientific">candidate division WOR-3 bacterium</name>
    <dbReference type="NCBI Taxonomy" id="2052148"/>
    <lineage>
        <taxon>Bacteria</taxon>
        <taxon>Bacteria division WOR-3</taxon>
    </lineage>
</organism>
<evidence type="ECO:0000256" key="4">
    <source>
        <dbReference type="ARBA" id="ARBA00009503"/>
    </source>
</evidence>
<dbReference type="EMBL" id="DTDP01000116">
    <property type="protein sequence ID" value="HGK53902.1"/>
    <property type="molecule type" value="Genomic_DNA"/>
</dbReference>
<accession>A0A7V3ZT93</accession>
<dbReference type="PANTHER" id="PTHR20941">
    <property type="entry name" value="FOLATE SYNTHESIS PROTEINS"/>
    <property type="match status" value="1"/>
</dbReference>
<dbReference type="PANTHER" id="PTHR20941:SF1">
    <property type="entry name" value="FOLIC ACID SYNTHESIS PROTEIN FOL1"/>
    <property type="match status" value="1"/>
</dbReference>
<dbReference type="Gene3D" id="3.20.20.20">
    <property type="entry name" value="Dihydropteroate synthase-like"/>
    <property type="match status" value="1"/>
</dbReference>
<evidence type="ECO:0000256" key="8">
    <source>
        <dbReference type="ARBA" id="ARBA00022723"/>
    </source>
</evidence>
<protein>
    <recommendedName>
        <fullName evidence="6 12">Dihydropteroate synthase</fullName>
        <shortName evidence="12">DHPS</shortName>
        <ecNumber evidence="5 12">2.5.1.15</ecNumber>
    </recommendedName>
    <alternativeName>
        <fullName evidence="11 12">Dihydropteroate pyrophosphorylase</fullName>
    </alternativeName>
</protein>
<dbReference type="GO" id="GO:0046654">
    <property type="term" value="P:tetrahydrofolate biosynthetic process"/>
    <property type="evidence" value="ECO:0007669"/>
    <property type="project" value="UniProtKB-UniPathway"/>
</dbReference>
<keyword evidence="7 12" id="KW-0808">Transferase</keyword>
<dbReference type="GO" id="GO:0004156">
    <property type="term" value="F:dihydropteroate synthase activity"/>
    <property type="evidence" value="ECO:0007669"/>
    <property type="project" value="UniProtKB-EC"/>
</dbReference>
<dbReference type="GO" id="GO:0046656">
    <property type="term" value="P:folic acid biosynthetic process"/>
    <property type="evidence" value="ECO:0007669"/>
    <property type="project" value="UniProtKB-KW"/>
</dbReference>
<dbReference type="GO" id="GO:0046872">
    <property type="term" value="F:metal ion binding"/>
    <property type="evidence" value="ECO:0007669"/>
    <property type="project" value="UniProtKB-KW"/>
</dbReference>
<evidence type="ECO:0000313" key="14">
    <source>
        <dbReference type="EMBL" id="HGK53902.1"/>
    </source>
</evidence>
<dbReference type="InterPro" id="IPR045031">
    <property type="entry name" value="DHP_synth-like"/>
</dbReference>
<dbReference type="PROSITE" id="PS50972">
    <property type="entry name" value="PTERIN_BINDING"/>
    <property type="match status" value="1"/>
</dbReference>
<evidence type="ECO:0000256" key="2">
    <source>
        <dbReference type="ARBA" id="ARBA00001946"/>
    </source>
</evidence>
<evidence type="ECO:0000256" key="3">
    <source>
        <dbReference type="ARBA" id="ARBA00004763"/>
    </source>
</evidence>
<dbReference type="FunFam" id="3.20.20.20:FF:000006">
    <property type="entry name" value="Dihydropteroate synthase"/>
    <property type="match status" value="1"/>
</dbReference>
<evidence type="ECO:0000256" key="7">
    <source>
        <dbReference type="ARBA" id="ARBA00022679"/>
    </source>
</evidence>
<comment type="similarity">
    <text evidence="4 12">Belongs to the DHPS family.</text>
</comment>
<dbReference type="EC" id="2.5.1.15" evidence="5 12"/>
<dbReference type="InterPro" id="IPR006390">
    <property type="entry name" value="DHP_synth_dom"/>
</dbReference>
<dbReference type="PROSITE" id="PS00792">
    <property type="entry name" value="DHPS_1"/>
    <property type="match status" value="1"/>
</dbReference>
<evidence type="ECO:0000256" key="10">
    <source>
        <dbReference type="ARBA" id="ARBA00022909"/>
    </source>
</evidence>
<keyword evidence="8 12" id="KW-0479">Metal-binding</keyword>
<proteinExistence type="inferred from homology"/>
<dbReference type="Pfam" id="PF00809">
    <property type="entry name" value="Pterin_bind"/>
    <property type="match status" value="1"/>
</dbReference>